<accession>A0A8H5HYZ0</accession>
<dbReference type="AlphaFoldDB" id="A0A8H5HYZ0"/>
<organism evidence="1 2">
    <name type="scientific">Collybiopsis confluens</name>
    <dbReference type="NCBI Taxonomy" id="2823264"/>
    <lineage>
        <taxon>Eukaryota</taxon>
        <taxon>Fungi</taxon>
        <taxon>Dikarya</taxon>
        <taxon>Basidiomycota</taxon>
        <taxon>Agaricomycotina</taxon>
        <taxon>Agaricomycetes</taxon>
        <taxon>Agaricomycetidae</taxon>
        <taxon>Agaricales</taxon>
        <taxon>Marasmiineae</taxon>
        <taxon>Omphalotaceae</taxon>
        <taxon>Collybiopsis</taxon>
    </lineage>
</organism>
<dbReference type="Proteomes" id="UP000518752">
    <property type="component" value="Unassembled WGS sequence"/>
</dbReference>
<protein>
    <submittedName>
        <fullName evidence="1">Uncharacterized protein</fullName>
    </submittedName>
</protein>
<evidence type="ECO:0000313" key="1">
    <source>
        <dbReference type="EMBL" id="KAF5391969.1"/>
    </source>
</evidence>
<name>A0A8H5HYZ0_9AGAR</name>
<reference evidence="1 2" key="1">
    <citation type="journal article" date="2020" name="ISME J.">
        <title>Uncovering the hidden diversity of litter-decomposition mechanisms in mushroom-forming fungi.</title>
        <authorList>
            <person name="Floudas D."/>
            <person name="Bentzer J."/>
            <person name="Ahren D."/>
            <person name="Johansson T."/>
            <person name="Persson P."/>
            <person name="Tunlid A."/>
        </authorList>
    </citation>
    <scope>NUCLEOTIDE SEQUENCE [LARGE SCALE GENOMIC DNA]</scope>
    <source>
        <strain evidence="1 2">CBS 406.79</strain>
    </source>
</reference>
<proteinExistence type="predicted"/>
<dbReference type="EMBL" id="JAACJN010000007">
    <property type="protein sequence ID" value="KAF5391969.1"/>
    <property type="molecule type" value="Genomic_DNA"/>
</dbReference>
<sequence length="115" mass="12610">MKFAPRCIGYLETARFRFEDLVKYSHVPLLPTGNSKADEAAHIMDRKTLVDASLIRITDATLSRATPFDRVYPNEDFTGSGKLQGGVMVGVNSQASGKSLNAFLSRNPSSVCRTQ</sequence>
<comment type="caution">
    <text evidence="1">The sequence shown here is derived from an EMBL/GenBank/DDBJ whole genome shotgun (WGS) entry which is preliminary data.</text>
</comment>
<evidence type="ECO:0000313" key="2">
    <source>
        <dbReference type="Proteomes" id="UP000518752"/>
    </source>
</evidence>
<keyword evidence="2" id="KW-1185">Reference proteome</keyword>
<gene>
    <name evidence="1" type="ORF">D9757_003288</name>
</gene>